<dbReference type="KEGG" id="ppn:Palpr_0475"/>
<reference evidence="7 8" key="2">
    <citation type="journal article" date="2011" name="Stand. Genomic Sci.">
        <title>Complete genome sequence of Paludibacter propionicigenes type strain (WB4).</title>
        <authorList>
            <person name="Gronow S."/>
            <person name="Munk C."/>
            <person name="Lapidus A."/>
            <person name="Nolan M."/>
            <person name="Lucas S."/>
            <person name="Hammon N."/>
            <person name="Deshpande S."/>
            <person name="Cheng J.F."/>
            <person name="Tapia R."/>
            <person name="Han C."/>
            <person name="Goodwin L."/>
            <person name="Pitluck S."/>
            <person name="Liolios K."/>
            <person name="Ivanova N."/>
            <person name="Mavromatis K."/>
            <person name="Mikhailova N."/>
            <person name="Pati A."/>
            <person name="Chen A."/>
            <person name="Palaniappan K."/>
            <person name="Land M."/>
            <person name="Hauser L."/>
            <person name="Chang Y.J."/>
            <person name="Jeffries C.D."/>
            <person name="Brambilla E."/>
            <person name="Rohde M."/>
            <person name="Goker M."/>
            <person name="Detter J.C."/>
            <person name="Woyke T."/>
            <person name="Bristow J."/>
            <person name="Eisen J.A."/>
            <person name="Markowitz V."/>
            <person name="Hugenholtz P."/>
            <person name="Kyrpides N.C."/>
            <person name="Klenk H.P."/>
        </authorList>
    </citation>
    <scope>NUCLEOTIDE SEQUENCE [LARGE SCALE GENOMIC DNA]</scope>
    <source>
        <strain evidence="8">DSM 17365 / JCM 13257 / WB4</strain>
    </source>
</reference>
<feature type="transmembrane region" description="Helical" evidence="6">
    <location>
        <begin position="479"/>
        <end position="501"/>
    </location>
</feature>
<keyword evidence="5 6" id="KW-0472">Membrane</keyword>
<evidence type="ECO:0000256" key="4">
    <source>
        <dbReference type="ARBA" id="ARBA00022989"/>
    </source>
</evidence>
<name>E4T1P1_PALPW</name>
<dbReference type="HOGENOM" id="CLU_035307_0_1_10"/>
<feature type="transmembrane region" description="Helical" evidence="6">
    <location>
        <begin position="80"/>
        <end position="108"/>
    </location>
</feature>
<sequence length="534" mass="58989">MASKRKFPHTFVIIFSLIVIAAVSSWFVTGGEYKHTQKVLADGSTKNIILPDSYHTVDNQPQTWQIFSAMFDGFVSKADIIIFILLIGGAFWIMNESKAIDVSIMAFLRSTQKLEKIKFIRRIGINNIIMTSIMIVFSLFGSVFGMSEETIAFIIIFVPLSISMGYDSIVGVCLCFFAAGLGFAGATLNPFTIGIAQGLSDVPLFSGIEYRLFCWVVITLIGIIFILRYAAKIKKDPTKSPVYEEDEYWRNRNNSQSEEVKYETPRSAWITFVFLLVVMCLFAFKYPMSSLSIGQAKLTVPIIPILTAIFAISSIVALRKSVHFFILNIFIFTILYLIVGVMGYQWYVMEIATLFFGMGIASGMAMNYSPNKITDLFLAGVKDILSAALIVGLAGGIIVILQNGKVIDPMLHGIAGAMQNVGKYASLSIMYGIQTMINLVMPSGSAKAALTMPIMAPFSDLIGVSRQATIMAYQFGDGFTNMLTPTSAVLMGVLGVAKIPYNKWVKWVWPLMIMLIILGFILLIPTVVLKLNGF</sequence>
<dbReference type="STRING" id="694427.Palpr_0475"/>
<comment type="subcellular location">
    <subcellularLocation>
        <location evidence="1">Cell membrane</location>
        <topology evidence="1">Multi-pass membrane protein</topology>
    </subcellularLocation>
</comment>
<keyword evidence="8" id="KW-1185">Reference proteome</keyword>
<evidence type="ECO:0000256" key="2">
    <source>
        <dbReference type="ARBA" id="ARBA00022475"/>
    </source>
</evidence>
<evidence type="ECO:0000313" key="7">
    <source>
        <dbReference type="EMBL" id="ADQ78635.1"/>
    </source>
</evidence>
<protein>
    <submittedName>
        <fullName evidence="7">C4-dicarboxylate anaerobic carrier</fullName>
    </submittedName>
</protein>
<dbReference type="GO" id="GO:0005886">
    <property type="term" value="C:plasma membrane"/>
    <property type="evidence" value="ECO:0007669"/>
    <property type="project" value="UniProtKB-SubCell"/>
</dbReference>
<dbReference type="RefSeq" id="WP_013444004.1">
    <property type="nucleotide sequence ID" value="NC_014734.1"/>
</dbReference>
<organism evidence="7 8">
    <name type="scientific">Paludibacter propionicigenes (strain DSM 17365 / JCM 13257 / WB4)</name>
    <dbReference type="NCBI Taxonomy" id="694427"/>
    <lineage>
        <taxon>Bacteria</taxon>
        <taxon>Pseudomonadati</taxon>
        <taxon>Bacteroidota</taxon>
        <taxon>Bacteroidia</taxon>
        <taxon>Bacteroidales</taxon>
        <taxon>Paludibacteraceae</taxon>
        <taxon>Paludibacter</taxon>
    </lineage>
</organism>
<feature type="transmembrane region" description="Helical" evidence="6">
    <location>
        <begin position="128"/>
        <end position="157"/>
    </location>
</feature>
<feature type="transmembrane region" description="Helical" evidence="6">
    <location>
        <begin position="267"/>
        <end position="286"/>
    </location>
</feature>
<feature type="transmembrane region" description="Helical" evidence="6">
    <location>
        <begin position="212"/>
        <end position="231"/>
    </location>
</feature>
<dbReference type="Pfam" id="PF03606">
    <property type="entry name" value="DcuC"/>
    <property type="match status" value="1"/>
</dbReference>
<feature type="transmembrane region" description="Helical" evidence="6">
    <location>
        <begin position="507"/>
        <end position="529"/>
    </location>
</feature>
<feature type="transmembrane region" description="Helical" evidence="6">
    <location>
        <begin position="384"/>
        <end position="401"/>
    </location>
</feature>
<dbReference type="InterPro" id="IPR018385">
    <property type="entry name" value="C4_dicarb_anaerob_car-like"/>
</dbReference>
<evidence type="ECO:0000256" key="6">
    <source>
        <dbReference type="SAM" id="Phobius"/>
    </source>
</evidence>
<accession>E4T1P1</accession>
<dbReference type="InterPro" id="IPR051679">
    <property type="entry name" value="DASS-Related_Transporters"/>
</dbReference>
<keyword evidence="3 6" id="KW-0812">Transmembrane</keyword>
<feature type="transmembrane region" description="Helical" evidence="6">
    <location>
        <begin position="7"/>
        <end position="28"/>
    </location>
</feature>
<evidence type="ECO:0000256" key="5">
    <source>
        <dbReference type="ARBA" id="ARBA00023136"/>
    </source>
</evidence>
<gene>
    <name evidence="7" type="ordered locus">Palpr_0475</name>
</gene>
<dbReference type="PANTHER" id="PTHR43652">
    <property type="entry name" value="BASIC AMINO ACID ANTIPORTER YFCC-RELATED"/>
    <property type="match status" value="1"/>
</dbReference>
<dbReference type="EMBL" id="CP002345">
    <property type="protein sequence ID" value="ADQ78635.1"/>
    <property type="molecule type" value="Genomic_DNA"/>
</dbReference>
<dbReference type="eggNOG" id="COG1288">
    <property type="taxonomic scope" value="Bacteria"/>
</dbReference>
<dbReference type="Proteomes" id="UP000008718">
    <property type="component" value="Chromosome"/>
</dbReference>
<evidence type="ECO:0000256" key="3">
    <source>
        <dbReference type="ARBA" id="ARBA00022692"/>
    </source>
</evidence>
<evidence type="ECO:0000313" key="8">
    <source>
        <dbReference type="Proteomes" id="UP000008718"/>
    </source>
</evidence>
<dbReference type="PANTHER" id="PTHR43652:SF2">
    <property type="entry name" value="BASIC AMINO ACID ANTIPORTER YFCC-RELATED"/>
    <property type="match status" value="1"/>
</dbReference>
<reference key="1">
    <citation type="submission" date="2010-11" db="EMBL/GenBank/DDBJ databases">
        <title>The complete genome of Paludibacter propionicigenes DSM 17365.</title>
        <authorList>
            <consortium name="US DOE Joint Genome Institute (JGI-PGF)"/>
            <person name="Lucas S."/>
            <person name="Copeland A."/>
            <person name="Lapidus A."/>
            <person name="Bruce D."/>
            <person name="Goodwin L."/>
            <person name="Pitluck S."/>
            <person name="Kyrpides N."/>
            <person name="Mavromatis K."/>
            <person name="Ivanova N."/>
            <person name="Munk A.C."/>
            <person name="Brettin T."/>
            <person name="Detter J.C."/>
            <person name="Han C."/>
            <person name="Tapia R."/>
            <person name="Land M."/>
            <person name="Hauser L."/>
            <person name="Markowitz V."/>
            <person name="Cheng J.-F."/>
            <person name="Hugenholtz P."/>
            <person name="Woyke T."/>
            <person name="Wu D."/>
            <person name="Gronow S."/>
            <person name="Wellnitz S."/>
            <person name="Brambilla E."/>
            <person name="Klenk H.-P."/>
            <person name="Eisen J.A."/>
        </authorList>
    </citation>
    <scope>NUCLEOTIDE SEQUENCE</scope>
    <source>
        <strain>WB4</strain>
    </source>
</reference>
<feature type="transmembrane region" description="Helical" evidence="6">
    <location>
        <begin position="298"/>
        <end position="318"/>
    </location>
</feature>
<proteinExistence type="predicted"/>
<keyword evidence="4 6" id="KW-1133">Transmembrane helix</keyword>
<keyword evidence="2" id="KW-1003">Cell membrane</keyword>
<feature type="transmembrane region" description="Helical" evidence="6">
    <location>
        <begin position="169"/>
        <end position="191"/>
    </location>
</feature>
<evidence type="ECO:0000256" key="1">
    <source>
        <dbReference type="ARBA" id="ARBA00004651"/>
    </source>
</evidence>
<dbReference type="OrthoDB" id="255482at2"/>
<dbReference type="AlphaFoldDB" id="E4T1P1"/>
<feature type="transmembrane region" description="Helical" evidence="6">
    <location>
        <begin position="324"/>
        <end position="344"/>
    </location>
</feature>